<name>A0A451D9R8_9GAMM</name>
<dbReference type="CDD" id="cd00812">
    <property type="entry name" value="LeuRS_core"/>
    <property type="match status" value="1"/>
</dbReference>
<feature type="short sequence motif" description="'HIGH' region" evidence="9">
    <location>
        <begin position="42"/>
        <end position="52"/>
    </location>
</feature>
<comment type="subcellular location">
    <subcellularLocation>
        <location evidence="9">Cytoplasm</location>
    </subcellularLocation>
</comment>
<proteinExistence type="inferred from homology"/>
<dbReference type="PANTHER" id="PTHR43740:SF2">
    <property type="entry name" value="LEUCINE--TRNA LIGASE, MITOCHONDRIAL"/>
    <property type="match status" value="1"/>
</dbReference>
<dbReference type="Pfam" id="PF13603">
    <property type="entry name" value="tRNA-synt_1_2"/>
    <property type="match status" value="1"/>
</dbReference>
<evidence type="ECO:0000256" key="10">
    <source>
        <dbReference type="RuleBase" id="RU363035"/>
    </source>
</evidence>
<dbReference type="SUPFAM" id="SSF50677">
    <property type="entry name" value="ValRS/IleRS/LeuRS editing domain"/>
    <property type="match status" value="1"/>
</dbReference>
<keyword evidence="7 9" id="KW-0030">Aminoacyl-tRNA synthetase</keyword>
<dbReference type="EMBL" id="LR217715">
    <property type="protein sequence ID" value="VFP83063.1"/>
    <property type="molecule type" value="Genomic_DNA"/>
</dbReference>
<dbReference type="GO" id="GO:0006429">
    <property type="term" value="P:leucyl-tRNA aminoacylation"/>
    <property type="evidence" value="ECO:0007669"/>
    <property type="project" value="UniProtKB-UniRule"/>
</dbReference>
<dbReference type="FunFam" id="1.10.730.10:FF:000002">
    <property type="entry name" value="Leucine--tRNA ligase"/>
    <property type="match status" value="1"/>
</dbReference>
<organism evidence="15 16">
    <name type="scientific">Candidatus Erwinia haradaeae</name>
    <dbReference type="NCBI Taxonomy" id="1922217"/>
    <lineage>
        <taxon>Bacteria</taxon>
        <taxon>Pseudomonadati</taxon>
        <taxon>Pseudomonadota</taxon>
        <taxon>Gammaproteobacteria</taxon>
        <taxon>Enterobacterales</taxon>
        <taxon>Erwiniaceae</taxon>
        <taxon>Erwinia</taxon>
    </lineage>
</organism>
<evidence type="ECO:0000256" key="4">
    <source>
        <dbReference type="ARBA" id="ARBA00022741"/>
    </source>
</evidence>
<sequence length="861" mass="99136">MKEQYDHKEIESRVQKHWEKHETFKVTEDIAKEKYYCLSMIPYPSGHLHMGHVRNYTIGDVLSRYQRMLGKNVLQPMGWDAFGLPAEAAALEHNTAPSSWTYSNIQHMKNQLKLLGFSYDWSREITTCQPEYYLWEQWFFTQLYKQGLVYKKTSPVNWCPHDMTILANEQVVDGCCWRCHSVVENKEIPQWFIKITHYADELLHDLETLVDWPENVKTMQRNWIGRSEGIELYCKILNSTKRISVYTTRPDAIMGTTYVAVAPNHPISHQEAMKNPVLKEFIQQCYTTKVLEAELTKTEKKGILTDLVIEHPITREPLPLWVANYVIMEYGTTAIIGVPAHNQHDWEFAKKYQIPLKPVILEADGSVPDINKCAMTEKGITCNSGVFSGLSYDQAFIAIADKLAENHLGKRKVSYRLRDWGVSRQRYWGVPIPMITLENGSTITVPEDQLPVLLPENHLIDGTSSIINTDVEWAKTIVNGRPALRETDTLDTFMESSWYYARYTCPDYHVGMLDPAAANYWLPVDQYIGGIEHATMHLLYFRFFHKLLRDAGLVHSDEPVKRLLCQGMVLSDAFYLTGSKGECRWIEPSTLTIQRDSQGRIIRAIDLSGNTVRYAGMTKMSKSKKNGVDIQTMIDRYGADTVRLFMMFSAPLDMTLEWQDAGVEGAYRFLKKVWKLVWKHVHTRMLSISNSDKFHHELQILRRDLHKTIFKVSHDIGRRQTFHTAIAAIMALTNKLVHAPQNTKTARSFMQEALMTIVRMLHPFTPHMSFVLWKALGGAGEIDYAPWPEVDQLAMIEEQILVVIQINGKLRGKIMVMADSHPDHIQSLAQKVPTIQKYLRDVKIKKVIYIQGKLLNLVVSS</sequence>
<evidence type="ECO:0000256" key="3">
    <source>
        <dbReference type="ARBA" id="ARBA00022598"/>
    </source>
</evidence>
<keyword evidence="6 9" id="KW-0648">Protein biosynthesis</keyword>
<dbReference type="Pfam" id="PF08264">
    <property type="entry name" value="Anticodon_1"/>
    <property type="match status" value="1"/>
</dbReference>
<dbReference type="FunFam" id="3.40.50.620:FF:000124">
    <property type="entry name" value="Leucine--tRNA ligase"/>
    <property type="match status" value="1"/>
</dbReference>
<dbReference type="GO" id="GO:0005524">
    <property type="term" value="F:ATP binding"/>
    <property type="evidence" value="ECO:0007669"/>
    <property type="project" value="UniProtKB-UniRule"/>
</dbReference>
<dbReference type="NCBIfam" id="TIGR00396">
    <property type="entry name" value="leuS_bact"/>
    <property type="match status" value="1"/>
</dbReference>
<evidence type="ECO:0000256" key="7">
    <source>
        <dbReference type="ARBA" id="ARBA00023146"/>
    </source>
</evidence>
<comment type="catalytic activity">
    <reaction evidence="8 9">
        <text>tRNA(Leu) + L-leucine + ATP = L-leucyl-tRNA(Leu) + AMP + diphosphate</text>
        <dbReference type="Rhea" id="RHEA:11688"/>
        <dbReference type="Rhea" id="RHEA-COMP:9613"/>
        <dbReference type="Rhea" id="RHEA-COMP:9622"/>
        <dbReference type="ChEBI" id="CHEBI:30616"/>
        <dbReference type="ChEBI" id="CHEBI:33019"/>
        <dbReference type="ChEBI" id="CHEBI:57427"/>
        <dbReference type="ChEBI" id="CHEBI:78442"/>
        <dbReference type="ChEBI" id="CHEBI:78494"/>
        <dbReference type="ChEBI" id="CHEBI:456215"/>
        <dbReference type="EC" id="6.1.1.4"/>
    </reaction>
</comment>
<evidence type="ECO:0000256" key="9">
    <source>
        <dbReference type="HAMAP-Rule" id="MF_00049"/>
    </source>
</evidence>
<dbReference type="EC" id="6.1.1.4" evidence="9"/>
<dbReference type="FunFam" id="3.40.50.620:FF:000003">
    <property type="entry name" value="Leucine--tRNA ligase"/>
    <property type="match status" value="1"/>
</dbReference>
<feature type="domain" description="Methionyl/Valyl/Leucyl/Isoleucyl-tRNA synthetase anticodon-binding" evidence="12">
    <location>
        <begin position="701"/>
        <end position="817"/>
    </location>
</feature>
<dbReference type="GO" id="GO:0002161">
    <property type="term" value="F:aminoacyl-tRNA deacylase activity"/>
    <property type="evidence" value="ECO:0007669"/>
    <property type="project" value="InterPro"/>
</dbReference>
<dbReference type="SUPFAM" id="SSF52374">
    <property type="entry name" value="Nucleotidylyl transferase"/>
    <property type="match status" value="1"/>
</dbReference>
<dbReference type="PANTHER" id="PTHR43740">
    <property type="entry name" value="LEUCYL-TRNA SYNTHETASE"/>
    <property type="match status" value="1"/>
</dbReference>
<dbReference type="OrthoDB" id="9810365at2"/>
<keyword evidence="5 9" id="KW-0067">ATP-binding</keyword>
<feature type="domain" description="Methionyl/Leucyl tRNA synthetase" evidence="13">
    <location>
        <begin position="39"/>
        <end position="181"/>
    </location>
</feature>
<keyword evidence="2 9" id="KW-0963">Cytoplasm</keyword>
<dbReference type="InterPro" id="IPR001412">
    <property type="entry name" value="aa-tRNA-synth_I_CS"/>
</dbReference>
<dbReference type="PRINTS" id="PR00985">
    <property type="entry name" value="TRNASYNTHLEU"/>
</dbReference>
<feature type="domain" description="Aminoacyl-tRNA synthetase class Ia" evidence="11">
    <location>
        <begin position="417"/>
        <end position="571"/>
    </location>
</feature>
<feature type="binding site" evidence="9">
    <location>
        <position position="622"/>
    </location>
    <ligand>
        <name>ATP</name>
        <dbReference type="ChEBI" id="CHEBI:30616"/>
    </ligand>
</feature>
<feature type="short sequence motif" description="'KMSKS' region" evidence="9">
    <location>
        <begin position="619"/>
        <end position="623"/>
    </location>
</feature>
<evidence type="ECO:0000259" key="11">
    <source>
        <dbReference type="Pfam" id="PF00133"/>
    </source>
</evidence>
<dbReference type="RefSeq" id="WP_157988454.1">
    <property type="nucleotide sequence ID" value="NZ_LR217715.1"/>
</dbReference>
<feature type="domain" description="Aminoacyl-tRNA synthetase class Ia" evidence="11">
    <location>
        <begin position="618"/>
        <end position="651"/>
    </location>
</feature>
<evidence type="ECO:0000256" key="5">
    <source>
        <dbReference type="ARBA" id="ARBA00022840"/>
    </source>
</evidence>
<dbReference type="GO" id="GO:0004823">
    <property type="term" value="F:leucine-tRNA ligase activity"/>
    <property type="evidence" value="ECO:0007669"/>
    <property type="project" value="UniProtKB-UniRule"/>
</dbReference>
<keyword evidence="4 9" id="KW-0547">Nucleotide-binding</keyword>
<gene>
    <name evidence="9 15" type="primary">leuS</name>
    <name evidence="15" type="ORF">ERCIKOCA2762_300</name>
</gene>
<evidence type="ECO:0000313" key="15">
    <source>
        <dbReference type="EMBL" id="VFP83063.1"/>
    </source>
</evidence>
<dbReference type="Gene3D" id="3.40.50.620">
    <property type="entry name" value="HUPs"/>
    <property type="match status" value="2"/>
</dbReference>
<dbReference type="GO" id="GO:0005829">
    <property type="term" value="C:cytosol"/>
    <property type="evidence" value="ECO:0007669"/>
    <property type="project" value="TreeGrafter"/>
</dbReference>
<accession>A0A451D9R8</accession>
<evidence type="ECO:0000256" key="8">
    <source>
        <dbReference type="ARBA" id="ARBA00047469"/>
    </source>
</evidence>
<evidence type="ECO:0000259" key="12">
    <source>
        <dbReference type="Pfam" id="PF08264"/>
    </source>
</evidence>
<dbReference type="Gene3D" id="3.90.740.10">
    <property type="entry name" value="Valyl/Leucyl/Isoleucyl-tRNA synthetase, editing domain"/>
    <property type="match status" value="1"/>
</dbReference>
<dbReference type="CDD" id="cd07958">
    <property type="entry name" value="Anticodon_Ia_Leu_BEm"/>
    <property type="match status" value="1"/>
</dbReference>
<dbReference type="InterPro" id="IPR025709">
    <property type="entry name" value="Leu_tRNA-synth_edit"/>
</dbReference>
<dbReference type="InterPro" id="IPR009080">
    <property type="entry name" value="tRNAsynth_Ia_anticodon-bd"/>
</dbReference>
<dbReference type="InterPro" id="IPR013155">
    <property type="entry name" value="M/V/L/I-tRNA-synth_anticd-bd"/>
</dbReference>
<evidence type="ECO:0000259" key="14">
    <source>
        <dbReference type="Pfam" id="PF13603"/>
    </source>
</evidence>
<dbReference type="InterPro" id="IPR015413">
    <property type="entry name" value="Methionyl/Leucyl_tRNA_Synth"/>
</dbReference>
<dbReference type="HAMAP" id="MF_00049_B">
    <property type="entry name" value="Leu_tRNA_synth_B"/>
    <property type="match status" value="1"/>
</dbReference>
<dbReference type="PROSITE" id="PS00178">
    <property type="entry name" value="AA_TRNA_LIGASE_I"/>
    <property type="match status" value="1"/>
</dbReference>
<dbReference type="Proteomes" id="UP000294368">
    <property type="component" value="Chromosome"/>
</dbReference>
<evidence type="ECO:0000256" key="1">
    <source>
        <dbReference type="ARBA" id="ARBA00005594"/>
    </source>
</evidence>
<keyword evidence="3 9" id="KW-0436">Ligase</keyword>
<dbReference type="SUPFAM" id="SSF47323">
    <property type="entry name" value="Anticodon-binding domain of a subclass of class I aminoacyl-tRNA synthetases"/>
    <property type="match status" value="1"/>
</dbReference>
<dbReference type="InterPro" id="IPR002300">
    <property type="entry name" value="aa-tRNA-synth_Ia"/>
</dbReference>
<evidence type="ECO:0000313" key="16">
    <source>
        <dbReference type="Proteomes" id="UP000294368"/>
    </source>
</evidence>
<evidence type="ECO:0000256" key="6">
    <source>
        <dbReference type="ARBA" id="ARBA00022917"/>
    </source>
</evidence>
<reference evidence="15 16" key="1">
    <citation type="submission" date="2019-02" db="EMBL/GenBank/DDBJ databases">
        <authorList>
            <person name="Manzano-Marin A."/>
            <person name="Manzano-Marin A."/>
        </authorList>
    </citation>
    <scope>NUCLEOTIDE SEQUENCE [LARGE SCALE GENOMIC DNA]</scope>
    <source>
        <strain evidence="15 16">ErCikochiana</strain>
    </source>
</reference>
<comment type="similarity">
    <text evidence="1 9 10">Belongs to the class-I aminoacyl-tRNA synthetase family.</text>
</comment>
<protein>
    <recommendedName>
        <fullName evidence="9">Leucine--tRNA ligase</fullName>
        <ecNumber evidence="9">6.1.1.4</ecNumber>
    </recommendedName>
    <alternativeName>
        <fullName evidence="9">Leucyl-tRNA synthetase</fullName>
        <shortName evidence="9">LeuRS</shortName>
    </alternativeName>
</protein>
<dbReference type="FunFam" id="3.90.740.10:FF:000012">
    <property type="entry name" value="Leucine--tRNA ligase"/>
    <property type="match status" value="1"/>
</dbReference>
<dbReference type="InterPro" id="IPR002302">
    <property type="entry name" value="Leu-tRNA-ligase"/>
</dbReference>
<dbReference type="InterPro" id="IPR009008">
    <property type="entry name" value="Val/Leu/Ile-tRNA-synth_edit"/>
</dbReference>
<dbReference type="InterPro" id="IPR014729">
    <property type="entry name" value="Rossmann-like_a/b/a_fold"/>
</dbReference>
<dbReference type="Gene3D" id="3.10.20.590">
    <property type="match status" value="1"/>
</dbReference>
<dbReference type="FunFam" id="2.20.28.290:FF:000001">
    <property type="entry name" value="Leucine--tRNA ligase"/>
    <property type="match status" value="1"/>
</dbReference>
<dbReference type="AlphaFoldDB" id="A0A451D9R8"/>
<dbReference type="Gene3D" id="1.10.730.10">
    <property type="entry name" value="Isoleucyl-tRNA Synthetase, Domain 1"/>
    <property type="match status" value="1"/>
</dbReference>
<evidence type="ECO:0000259" key="13">
    <source>
        <dbReference type="Pfam" id="PF09334"/>
    </source>
</evidence>
<dbReference type="Pfam" id="PF09334">
    <property type="entry name" value="tRNA-synt_1g"/>
    <property type="match status" value="1"/>
</dbReference>
<evidence type="ECO:0000256" key="2">
    <source>
        <dbReference type="ARBA" id="ARBA00022490"/>
    </source>
</evidence>
<dbReference type="Pfam" id="PF00133">
    <property type="entry name" value="tRNA-synt_1"/>
    <property type="match status" value="2"/>
</dbReference>
<dbReference type="Gene3D" id="2.20.28.290">
    <property type="match status" value="1"/>
</dbReference>
<feature type="domain" description="Leucyl-tRNA synthetase editing" evidence="14">
    <location>
        <begin position="221"/>
        <end position="403"/>
    </location>
</feature>